<evidence type="ECO:0000256" key="1">
    <source>
        <dbReference type="SAM" id="MobiDB-lite"/>
    </source>
</evidence>
<dbReference type="PANTHER" id="PTHR30032">
    <property type="entry name" value="N-ACETYLMURAMOYL-L-ALANINE AMIDASE-RELATED"/>
    <property type="match status" value="1"/>
</dbReference>
<dbReference type="GO" id="GO:0030288">
    <property type="term" value="C:outer membrane-bounded periplasmic space"/>
    <property type="evidence" value="ECO:0007669"/>
    <property type="project" value="TreeGrafter"/>
</dbReference>
<keyword evidence="4" id="KW-1185">Reference proteome</keyword>
<proteinExistence type="predicted"/>
<protein>
    <submittedName>
        <fullName evidence="3">SpoIID/LytB domain-containing protein</fullName>
    </submittedName>
</protein>
<gene>
    <name evidence="3" type="ORF">MFMK1_000216</name>
</gene>
<evidence type="ECO:0000313" key="3">
    <source>
        <dbReference type="EMBL" id="WRO20446.1"/>
    </source>
</evidence>
<dbReference type="KEGG" id="dbc:MFMK1_000216"/>
<dbReference type="InterPro" id="IPR013693">
    <property type="entry name" value="SpoIID/LytB_N"/>
</dbReference>
<dbReference type="RefSeq" id="WP_366923341.1">
    <property type="nucleotide sequence ID" value="NZ_CP121694.1"/>
</dbReference>
<evidence type="ECO:0000313" key="4">
    <source>
        <dbReference type="Proteomes" id="UP001329915"/>
    </source>
</evidence>
<dbReference type="Pfam" id="PF08486">
    <property type="entry name" value="SpoIID"/>
    <property type="match status" value="1"/>
</dbReference>
<feature type="region of interest" description="Disordered" evidence="1">
    <location>
        <begin position="29"/>
        <end position="52"/>
    </location>
</feature>
<accession>A0AAU0UJ97</accession>
<dbReference type="InterPro" id="IPR051922">
    <property type="entry name" value="Bact_Sporulation_Assoc"/>
</dbReference>
<dbReference type="AlphaFoldDB" id="A0AAU0UJ97"/>
<dbReference type="InterPro" id="IPR013486">
    <property type="entry name" value="SpoIID/LytB"/>
</dbReference>
<dbReference type="EMBL" id="CP121694">
    <property type="protein sequence ID" value="WRO20446.1"/>
    <property type="molecule type" value="Genomic_DNA"/>
</dbReference>
<dbReference type="PANTHER" id="PTHR30032:SF4">
    <property type="entry name" value="AMIDASE ENHANCER"/>
    <property type="match status" value="1"/>
</dbReference>
<organism evidence="3 4">
    <name type="scientific">Metallumcola ferriviriculae</name>
    <dbReference type="NCBI Taxonomy" id="3039180"/>
    <lineage>
        <taxon>Bacteria</taxon>
        <taxon>Bacillati</taxon>
        <taxon>Bacillota</taxon>
        <taxon>Clostridia</taxon>
        <taxon>Neomoorellales</taxon>
        <taxon>Desulfitibacteraceae</taxon>
        <taxon>Metallumcola</taxon>
    </lineage>
</organism>
<reference evidence="3 4" key="1">
    <citation type="submission" date="2023-04" db="EMBL/GenBank/DDBJ databases">
        <authorList>
            <person name="Hsu D."/>
        </authorList>
    </citation>
    <scope>NUCLEOTIDE SEQUENCE [LARGE SCALE GENOMIC DNA]</scope>
    <source>
        <strain evidence="3 4">MK1</strain>
    </source>
</reference>
<dbReference type="PROSITE" id="PS51257">
    <property type="entry name" value="PROKAR_LIPOPROTEIN"/>
    <property type="match status" value="1"/>
</dbReference>
<sequence length="329" mass="35777">MLKRQIKLALLIVVGAMFIITAVGCPNTSQKPNLPKNKQQDNQQKKPQVAGGKEPKITLFISETGEKKELKIEEYLKGVVAAEMDTSWPAEALAAQAILARTFTMKKIQEGGVEKRGTDASTSVEEFQAYDVKRINSRVEQAVKQTRGEVVTYKGDYINGWFFADAGGVTSDSADEGLAFRKEPAPYIHSVKDPGFAITEKDNKAWTASFPLSEVRQAVKEKAGKDPGAVNTVKITKKGPSGRATVIKLGNTTVSGPALRLALGSTEMRSTLLDSITVQGNNLVVKGKGYGHGVGMSQWGARALAEEGKSPEEIVKYFFKDVQVQKVWE</sequence>
<dbReference type="Proteomes" id="UP001329915">
    <property type="component" value="Chromosome"/>
</dbReference>
<feature type="domain" description="Sporulation stage II protein D amidase enhancer LytB N-terminal" evidence="2">
    <location>
        <begin position="65"/>
        <end position="153"/>
    </location>
</feature>
<dbReference type="NCBIfam" id="TIGR02669">
    <property type="entry name" value="SpoIID_LytB"/>
    <property type="match status" value="1"/>
</dbReference>
<evidence type="ECO:0000259" key="2">
    <source>
        <dbReference type="Pfam" id="PF08486"/>
    </source>
</evidence>
<feature type="compositionally biased region" description="Low complexity" evidence="1">
    <location>
        <begin position="30"/>
        <end position="48"/>
    </location>
</feature>
<name>A0AAU0UJ97_9FIRM</name>
<dbReference type="GO" id="GO:0030435">
    <property type="term" value="P:sporulation resulting in formation of a cellular spore"/>
    <property type="evidence" value="ECO:0007669"/>
    <property type="project" value="InterPro"/>
</dbReference>